<dbReference type="EMBL" id="CAJOAZ010004458">
    <property type="protein sequence ID" value="CAF4060241.1"/>
    <property type="molecule type" value="Genomic_DNA"/>
</dbReference>
<sequence length="183" mass="21298">MTWNRSEGELKELLDQANTWHPNIKLDYKISQTLAFLDVLLTNNNGVLSTSVYHKPTAEPYVVPFISDHPRHVFGNIIQTTLTRAVRYSSTFEAFNKERRNIKLIYPSGYIENQFQSFFSEYIDSSPFLPYIQHETQFFLMRQKLLSQPTTRQSQIVKHLASVNIGNDQTDETSVKKENPTCY</sequence>
<evidence type="ECO:0000313" key="4">
    <source>
        <dbReference type="Proteomes" id="UP000663844"/>
    </source>
</evidence>
<accession>A0A819SAU0</accession>
<dbReference type="InterPro" id="IPR058912">
    <property type="entry name" value="HTH_animal"/>
</dbReference>
<dbReference type="Pfam" id="PF26215">
    <property type="entry name" value="HTH_animal"/>
    <property type="match status" value="1"/>
</dbReference>
<feature type="domain" description="Helix-turn-helix" evidence="1">
    <location>
        <begin position="61"/>
        <end position="112"/>
    </location>
</feature>
<protein>
    <recommendedName>
        <fullName evidence="1">Helix-turn-helix domain-containing protein</fullName>
    </recommendedName>
</protein>
<name>A0A819SAU0_9BILA</name>
<dbReference type="AlphaFoldDB" id="A0A819SAU0"/>
<dbReference type="Proteomes" id="UP000663845">
    <property type="component" value="Unassembled WGS sequence"/>
</dbReference>
<evidence type="ECO:0000313" key="3">
    <source>
        <dbReference type="EMBL" id="CAF4060241.1"/>
    </source>
</evidence>
<comment type="caution">
    <text evidence="3">The sequence shown here is derived from an EMBL/GenBank/DDBJ whole genome shotgun (WGS) entry which is preliminary data.</text>
</comment>
<gene>
    <name evidence="2" type="ORF">JYZ213_LOCUS33513</name>
    <name evidence="3" type="ORF">OXD698_LOCUS33075</name>
</gene>
<evidence type="ECO:0000259" key="1">
    <source>
        <dbReference type="Pfam" id="PF26215"/>
    </source>
</evidence>
<dbReference type="EMBL" id="CAJNOG010000636">
    <property type="protein sequence ID" value="CAF1322976.1"/>
    <property type="molecule type" value="Genomic_DNA"/>
</dbReference>
<proteinExistence type="predicted"/>
<dbReference type="Proteomes" id="UP000663844">
    <property type="component" value="Unassembled WGS sequence"/>
</dbReference>
<reference evidence="3" key="1">
    <citation type="submission" date="2021-02" db="EMBL/GenBank/DDBJ databases">
        <authorList>
            <person name="Nowell W R."/>
        </authorList>
    </citation>
    <scope>NUCLEOTIDE SEQUENCE</scope>
</reference>
<evidence type="ECO:0000313" key="2">
    <source>
        <dbReference type="EMBL" id="CAF1322976.1"/>
    </source>
</evidence>
<dbReference type="PANTHER" id="PTHR21301">
    <property type="entry name" value="REVERSE TRANSCRIPTASE"/>
    <property type="match status" value="1"/>
</dbReference>
<dbReference type="PANTHER" id="PTHR21301:SF10">
    <property type="entry name" value="REVERSE TRANSCRIPTASE DOMAIN-CONTAINING PROTEIN"/>
    <property type="match status" value="1"/>
</dbReference>
<organism evidence="3 4">
    <name type="scientific">Adineta steineri</name>
    <dbReference type="NCBI Taxonomy" id="433720"/>
    <lineage>
        <taxon>Eukaryota</taxon>
        <taxon>Metazoa</taxon>
        <taxon>Spiralia</taxon>
        <taxon>Gnathifera</taxon>
        <taxon>Rotifera</taxon>
        <taxon>Eurotatoria</taxon>
        <taxon>Bdelloidea</taxon>
        <taxon>Adinetida</taxon>
        <taxon>Adinetidae</taxon>
        <taxon>Adineta</taxon>
    </lineage>
</organism>